<accession>A0A7J8WGZ5</accession>
<feature type="non-terminal residue" evidence="1">
    <location>
        <position position="38"/>
    </location>
</feature>
<gene>
    <name evidence="1" type="ORF">Goari_015546</name>
</gene>
<sequence length="38" mass="4169">MGKSEVDHDGIQLNETNPCSITLMPPLRLQACVTKLSK</sequence>
<reference evidence="1 2" key="1">
    <citation type="journal article" date="2019" name="Genome Biol. Evol.">
        <title>Insights into the evolution of the New World diploid cottons (Gossypium, subgenus Houzingenia) based on genome sequencing.</title>
        <authorList>
            <person name="Grover C.E."/>
            <person name="Arick M.A. 2nd"/>
            <person name="Thrash A."/>
            <person name="Conover J.L."/>
            <person name="Sanders W.S."/>
            <person name="Peterson D.G."/>
            <person name="Frelichowski J.E."/>
            <person name="Scheffler J.A."/>
            <person name="Scheffler B.E."/>
            <person name="Wendel J.F."/>
        </authorList>
    </citation>
    <scope>NUCLEOTIDE SEQUENCE [LARGE SCALE GENOMIC DNA]</scope>
    <source>
        <strain evidence="1">185</strain>
        <tissue evidence="1">Leaf</tissue>
    </source>
</reference>
<name>A0A7J8WGZ5_GOSAI</name>
<dbReference type="AlphaFoldDB" id="A0A7J8WGZ5"/>
<proteinExistence type="predicted"/>
<evidence type="ECO:0000313" key="2">
    <source>
        <dbReference type="Proteomes" id="UP000593577"/>
    </source>
</evidence>
<evidence type="ECO:0000313" key="1">
    <source>
        <dbReference type="EMBL" id="MBA0673924.1"/>
    </source>
</evidence>
<comment type="caution">
    <text evidence="1">The sequence shown here is derived from an EMBL/GenBank/DDBJ whole genome shotgun (WGS) entry which is preliminary data.</text>
</comment>
<dbReference type="EMBL" id="JABFAA010000001">
    <property type="protein sequence ID" value="MBA0673924.1"/>
    <property type="molecule type" value="Genomic_DNA"/>
</dbReference>
<protein>
    <submittedName>
        <fullName evidence="1">Uncharacterized protein</fullName>
    </submittedName>
</protein>
<organism evidence="1 2">
    <name type="scientific">Gossypium aridum</name>
    <name type="common">American cotton</name>
    <name type="synonym">Erioxylum aridum</name>
    <dbReference type="NCBI Taxonomy" id="34290"/>
    <lineage>
        <taxon>Eukaryota</taxon>
        <taxon>Viridiplantae</taxon>
        <taxon>Streptophyta</taxon>
        <taxon>Embryophyta</taxon>
        <taxon>Tracheophyta</taxon>
        <taxon>Spermatophyta</taxon>
        <taxon>Magnoliopsida</taxon>
        <taxon>eudicotyledons</taxon>
        <taxon>Gunneridae</taxon>
        <taxon>Pentapetalae</taxon>
        <taxon>rosids</taxon>
        <taxon>malvids</taxon>
        <taxon>Malvales</taxon>
        <taxon>Malvaceae</taxon>
        <taxon>Malvoideae</taxon>
        <taxon>Gossypium</taxon>
    </lineage>
</organism>
<keyword evidence="2" id="KW-1185">Reference proteome</keyword>
<dbReference type="Proteomes" id="UP000593577">
    <property type="component" value="Unassembled WGS sequence"/>
</dbReference>